<evidence type="ECO:0000313" key="3">
    <source>
        <dbReference type="EMBL" id="SJZ46438.1"/>
    </source>
</evidence>
<reference evidence="3 4" key="1">
    <citation type="submission" date="2017-02" db="EMBL/GenBank/DDBJ databases">
        <authorList>
            <person name="Peterson S.W."/>
        </authorList>
    </citation>
    <scope>NUCLEOTIDE SEQUENCE [LARGE SCALE GENOMIC DNA]</scope>
    <source>
        <strain evidence="3 4">ATCC BAA-908</strain>
    </source>
</reference>
<dbReference type="RefSeq" id="WP_078933250.1">
    <property type="nucleotide sequence ID" value="NZ_FUWG01000009.1"/>
</dbReference>
<dbReference type="GO" id="GO:0030170">
    <property type="term" value="F:pyridoxal phosphate binding"/>
    <property type="evidence" value="ECO:0007669"/>
    <property type="project" value="TreeGrafter"/>
</dbReference>
<dbReference type="GO" id="GO:0000271">
    <property type="term" value="P:polysaccharide biosynthetic process"/>
    <property type="evidence" value="ECO:0007669"/>
    <property type="project" value="TreeGrafter"/>
</dbReference>
<name>A0A1T4KVR0_TREPO</name>
<evidence type="ECO:0000313" key="4">
    <source>
        <dbReference type="Proteomes" id="UP000190423"/>
    </source>
</evidence>
<dbReference type="Pfam" id="PF01041">
    <property type="entry name" value="DegT_DnrJ_EryC1"/>
    <property type="match status" value="1"/>
</dbReference>
<gene>
    <name evidence="3" type="ORF">SAMN02745149_01339</name>
</gene>
<comment type="similarity">
    <text evidence="1 2">Belongs to the DegT/DnrJ/EryC1 family.</text>
</comment>
<dbReference type="STRING" id="261392.SAMN02745149_01339"/>
<protein>
    <submittedName>
        <fullName evidence="3">dTDP-4-amino-4,6-dideoxygalactose transaminase</fullName>
    </submittedName>
</protein>
<dbReference type="AlphaFoldDB" id="A0A1T4KVR0"/>
<dbReference type="GeneID" id="78316636"/>
<dbReference type="EMBL" id="FUWG01000009">
    <property type="protein sequence ID" value="SJZ46438.1"/>
    <property type="molecule type" value="Genomic_DNA"/>
</dbReference>
<keyword evidence="4" id="KW-1185">Reference proteome</keyword>
<dbReference type="InterPro" id="IPR000653">
    <property type="entry name" value="DegT/StrS_aminotransferase"/>
</dbReference>
<dbReference type="InterPro" id="IPR015421">
    <property type="entry name" value="PyrdxlP-dep_Trfase_major"/>
</dbReference>
<sequence>MIHTYSTTIRRKEMDAVLTCMVDEKIGPGELNARFIQQVKQFFGCDGAAALRSPQSALKLALRAIDFEQGGTIMISALAPSWHYQAVEDLGYVPLVLDVDEATGLVNAEIVQRGINHGGRLLLLHESMGILPDMESIMALDIPVIEDISRSAGALVPSVDEKGEAAEPQKAGSFGVYSILGLEERDVITAGGGAVIMAPSRREWIVLKKFVDEIPSVEQLPDINCALGLVQLKEFPRNETARKEIFALYKRACMSGRHKLFSRSNNTGELLAPEVQKGEDGSEKQNAALDYTSTMSSFPLVLTSAFKDVKQYAAKKDIEIVPAYEDSVIALKQELLEDSCIRAKSLFLRCALFPLYPRLSHSNIAKIVKVLGTLP</sequence>
<dbReference type="SUPFAM" id="SSF53383">
    <property type="entry name" value="PLP-dependent transferases"/>
    <property type="match status" value="1"/>
</dbReference>
<proteinExistence type="inferred from homology"/>
<dbReference type="GO" id="GO:0008483">
    <property type="term" value="F:transaminase activity"/>
    <property type="evidence" value="ECO:0007669"/>
    <property type="project" value="TreeGrafter"/>
</dbReference>
<evidence type="ECO:0000256" key="1">
    <source>
        <dbReference type="ARBA" id="ARBA00037999"/>
    </source>
</evidence>
<organism evidence="3 4">
    <name type="scientific">Treponema porcinum</name>
    <dbReference type="NCBI Taxonomy" id="261392"/>
    <lineage>
        <taxon>Bacteria</taxon>
        <taxon>Pseudomonadati</taxon>
        <taxon>Spirochaetota</taxon>
        <taxon>Spirochaetia</taxon>
        <taxon>Spirochaetales</taxon>
        <taxon>Treponemataceae</taxon>
        <taxon>Treponema</taxon>
    </lineage>
</organism>
<dbReference type="OrthoDB" id="357425at2"/>
<accession>A0A1T4KVR0</accession>
<keyword evidence="2" id="KW-0663">Pyridoxal phosphate</keyword>
<dbReference type="InterPro" id="IPR015424">
    <property type="entry name" value="PyrdxlP-dep_Trfase"/>
</dbReference>
<dbReference type="PANTHER" id="PTHR30244:SF34">
    <property type="entry name" value="DTDP-4-AMINO-4,6-DIDEOXYGALACTOSE TRANSAMINASE"/>
    <property type="match status" value="1"/>
</dbReference>
<evidence type="ECO:0000256" key="2">
    <source>
        <dbReference type="RuleBase" id="RU004508"/>
    </source>
</evidence>
<dbReference type="Proteomes" id="UP000190423">
    <property type="component" value="Unassembled WGS sequence"/>
</dbReference>
<dbReference type="Gene3D" id="3.40.640.10">
    <property type="entry name" value="Type I PLP-dependent aspartate aminotransferase-like (Major domain)"/>
    <property type="match status" value="1"/>
</dbReference>
<dbReference type="PANTHER" id="PTHR30244">
    <property type="entry name" value="TRANSAMINASE"/>
    <property type="match status" value="1"/>
</dbReference>